<name>A0ABQ0JDM6_9VIBR</name>
<dbReference type="EMBL" id="BBMS01000022">
    <property type="protein sequence ID" value="GAL26862.1"/>
    <property type="molecule type" value="Genomic_DNA"/>
</dbReference>
<dbReference type="Pfam" id="PF13291">
    <property type="entry name" value="ACT_4"/>
    <property type="match status" value="1"/>
</dbReference>
<dbReference type="CDD" id="cd04876">
    <property type="entry name" value="ACT_RelA-SpoT"/>
    <property type="match status" value="1"/>
</dbReference>
<dbReference type="InterPro" id="IPR002912">
    <property type="entry name" value="ACT_dom"/>
</dbReference>
<dbReference type="EC" id="2.7.6.5" evidence="3"/>
<evidence type="ECO:0000313" key="3">
    <source>
        <dbReference type="EMBL" id="GAL26862.1"/>
    </source>
</evidence>
<protein>
    <submittedName>
        <fullName evidence="3">GTP pyrophosphokinase (P)ppGpp synthetase I</fullName>
        <ecNumber evidence="3">2.7.6.5</ecNumber>
    </submittedName>
</protein>
<organism evidence="3 4">
    <name type="scientific">Vibrio variabilis</name>
    <dbReference type="NCBI Taxonomy" id="990271"/>
    <lineage>
        <taxon>Bacteria</taxon>
        <taxon>Pseudomonadati</taxon>
        <taxon>Pseudomonadota</taxon>
        <taxon>Gammaproteobacteria</taxon>
        <taxon>Vibrionales</taxon>
        <taxon>Vibrionaceae</taxon>
        <taxon>Vibrio</taxon>
    </lineage>
</organism>
<evidence type="ECO:0000259" key="2">
    <source>
        <dbReference type="PROSITE" id="PS51671"/>
    </source>
</evidence>
<comment type="caution">
    <text evidence="3">The sequence shown here is derived from an EMBL/GenBank/DDBJ whole genome shotgun (WGS) entry which is preliminary data.</text>
</comment>
<gene>
    <name evidence="3" type="ORF">JCM19239_78</name>
</gene>
<accession>A0ABQ0JDM6</accession>
<dbReference type="PANTHER" id="PTHR21262">
    <property type="entry name" value="GUANOSINE-3',5'-BIS DIPHOSPHATE 3'-PYROPHOSPHOHYDROLASE"/>
    <property type="match status" value="1"/>
</dbReference>
<reference evidence="4" key="1">
    <citation type="submission" date="2014-09" db="EMBL/GenBank/DDBJ databases">
        <title>Vibrio variabilis JCM 19239. (C206) whole genome shotgun sequence.</title>
        <authorList>
            <person name="Sawabe T."/>
            <person name="Meirelles P."/>
            <person name="Nakanishi M."/>
            <person name="Sayaka M."/>
            <person name="Hattori M."/>
            <person name="Ohkuma M."/>
        </authorList>
    </citation>
    <scope>NUCLEOTIDE SEQUENCE [LARGE SCALE GENOMIC DNA]</scope>
    <source>
        <strain evidence="4">JCM 19239</strain>
    </source>
</reference>
<proteinExistence type="predicted"/>
<dbReference type="InterPro" id="IPR045865">
    <property type="entry name" value="ACT-like_dom_sf"/>
</dbReference>
<feature type="region of interest" description="Disordered" evidence="1">
    <location>
        <begin position="1"/>
        <end position="33"/>
    </location>
</feature>
<dbReference type="SUPFAM" id="SSF55021">
    <property type="entry name" value="ACT-like"/>
    <property type="match status" value="1"/>
</dbReference>
<reference evidence="4" key="2">
    <citation type="submission" date="2014-09" db="EMBL/GenBank/DDBJ databases">
        <authorList>
            <consortium name="NBRP consortium"/>
            <person name="Sawabe T."/>
            <person name="Meirelles P."/>
            <person name="Nakanishi M."/>
            <person name="Sayaka M."/>
            <person name="Hattori M."/>
            <person name="Ohkuma M."/>
        </authorList>
    </citation>
    <scope>NUCLEOTIDE SEQUENCE [LARGE SCALE GENOMIC DNA]</scope>
    <source>
        <strain evidence="4">JCM 19239</strain>
    </source>
</reference>
<sequence length="180" mass="20368">MNKPTAEEEDQQALERLQESENKAPAQSRPHKDAVVVEGVDNLMTHLARCCQPIPGDQIKGYITQGRGISVHRADCEQLEELSHHAPERIIDTVWGSGFVGSYILTIRVEAMERGGLLKDITTLLTNEKIKVTSMKSRSDYKRQLSIMDFDLEVNNIEVLSRVTKRIEQIKDVMNVKRLG</sequence>
<keyword evidence="3" id="KW-0808">Transferase</keyword>
<dbReference type="PROSITE" id="PS51671">
    <property type="entry name" value="ACT"/>
    <property type="match status" value="1"/>
</dbReference>
<feature type="domain" description="ACT" evidence="2">
    <location>
        <begin position="106"/>
        <end position="180"/>
    </location>
</feature>
<evidence type="ECO:0000256" key="1">
    <source>
        <dbReference type="SAM" id="MobiDB-lite"/>
    </source>
</evidence>
<dbReference type="GO" id="GO:0008728">
    <property type="term" value="F:GTP diphosphokinase activity"/>
    <property type="evidence" value="ECO:0007669"/>
    <property type="project" value="UniProtKB-EC"/>
</dbReference>
<dbReference type="Proteomes" id="UP000029223">
    <property type="component" value="Unassembled WGS sequence"/>
</dbReference>
<keyword evidence="4" id="KW-1185">Reference proteome</keyword>
<dbReference type="Gene3D" id="3.30.70.260">
    <property type="match status" value="1"/>
</dbReference>
<evidence type="ECO:0000313" key="4">
    <source>
        <dbReference type="Proteomes" id="UP000029223"/>
    </source>
</evidence>
<dbReference type="PANTHER" id="PTHR21262:SF31">
    <property type="entry name" value="GTP PYROPHOSPHOKINASE"/>
    <property type="match status" value="1"/>
</dbReference>